<evidence type="ECO:0000256" key="4">
    <source>
        <dbReference type="ARBA" id="ARBA00022679"/>
    </source>
</evidence>
<gene>
    <name evidence="16" type="ORF">SYNPS1DRAFT_14624</name>
</gene>
<evidence type="ECO:0000259" key="15">
    <source>
        <dbReference type="PROSITE" id="PS50868"/>
    </source>
</evidence>
<comment type="catalytic activity">
    <reaction evidence="12">
        <text>N(6)-methyl-L-lysyl(4)-[histone H3] + S-adenosyl-L-methionine = N(6),N(6)-dimethyl-L-lysyl(4)-[histone H3] + S-adenosyl-L-homocysteine + H(+)</text>
        <dbReference type="Rhea" id="RHEA:60268"/>
        <dbReference type="Rhea" id="RHEA-COMP:15540"/>
        <dbReference type="Rhea" id="RHEA-COMP:15543"/>
        <dbReference type="ChEBI" id="CHEBI:15378"/>
        <dbReference type="ChEBI" id="CHEBI:57856"/>
        <dbReference type="ChEBI" id="CHEBI:59789"/>
        <dbReference type="ChEBI" id="CHEBI:61929"/>
        <dbReference type="ChEBI" id="CHEBI:61976"/>
    </reaction>
</comment>
<dbReference type="CDD" id="cd19169">
    <property type="entry name" value="SET_SETD1"/>
    <property type="match status" value="1"/>
</dbReference>
<keyword evidence="17" id="KW-1185">Reference proteome</keyword>
<comment type="catalytic activity">
    <reaction evidence="13">
        <text>N(6),N(6)-dimethyl-L-lysyl(4)-[histone H3] + S-adenosyl-L-methionine = N(6),N(6),N(6)-trimethyl-L-lysyl(4)-[histone H3] + S-adenosyl-L-homocysteine + H(+)</text>
        <dbReference type="Rhea" id="RHEA:60272"/>
        <dbReference type="Rhea" id="RHEA-COMP:15537"/>
        <dbReference type="Rhea" id="RHEA-COMP:15540"/>
        <dbReference type="ChEBI" id="CHEBI:15378"/>
        <dbReference type="ChEBI" id="CHEBI:57856"/>
        <dbReference type="ChEBI" id="CHEBI:59789"/>
        <dbReference type="ChEBI" id="CHEBI:61961"/>
        <dbReference type="ChEBI" id="CHEBI:61976"/>
    </reaction>
</comment>
<evidence type="ECO:0000256" key="5">
    <source>
        <dbReference type="ARBA" id="ARBA00022691"/>
    </source>
</evidence>
<reference evidence="17" key="1">
    <citation type="journal article" date="2018" name="Nat. Microbiol.">
        <title>Leveraging single-cell genomics to expand the fungal tree of life.</title>
        <authorList>
            <person name="Ahrendt S.R."/>
            <person name="Quandt C.A."/>
            <person name="Ciobanu D."/>
            <person name="Clum A."/>
            <person name="Salamov A."/>
            <person name="Andreopoulos B."/>
            <person name="Cheng J.F."/>
            <person name="Woyke T."/>
            <person name="Pelin A."/>
            <person name="Henrissat B."/>
            <person name="Reynolds N.K."/>
            <person name="Benny G.L."/>
            <person name="Smith M.E."/>
            <person name="James T.Y."/>
            <person name="Grigoriev I.V."/>
        </authorList>
    </citation>
    <scope>NUCLEOTIDE SEQUENCE [LARGE SCALE GENOMIC DNA]</scope>
    <source>
        <strain evidence="17">Benny S71-1</strain>
    </source>
</reference>
<dbReference type="PROSITE" id="PS50280">
    <property type="entry name" value="SET"/>
    <property type="match status" value="1"/>
</dbReference>
<dbReference type="EMBL" id="KZ989505">
    <property type="protein sequence ID" value="RKP26139.1"/>
    <property type="molecule type" value="Genomic_DNA"/>
</dbReference>
<dbReference type="AlphaFoldDB" id="A0A4V1J1T1"/>
<dbReference type="PROSITE" id="PS50868">
    <property type="entry name" value="POST_SET"/>
    <property type="match status" value="1"/>
</dbReference>
<keyword evidence="10" id="KW-0539">Nucleus</keyword>
<keyword evidence="7" id="KW-0694">RNA-binding</keyword>
<evidence type="ECO:0000256" key="10">
    <source>
        <dbReference type="ARBA" id="ARBA00023242"/>
    </source>
</evidence>
<dbReference type="Proteomes" id="UP000278143">
    <property type="component" value="Unassembled WGS sequence"/>
</dbReference>
<evidence type="ECO:0000256" key="9">
    <source>
        <dbReference type="ARBA" id="ARBA00023163"/>
    </source>
</evidence>
<dbReference type="GO" id="GO:0003723">
    <property type="term" value="F:RNA binding"/>
    <property type="evidence" value="ECO:0007669"/>
    <property type="project" value="UniProtKB-KW"/>
</dbReference>
<dbReference type="InterPro" id="IPR001214">
    <property type="entry name" value="SET_dom"/>
</dbReference>
<dbReference type="GO" id="GO:0140999">
    <property type="term" value="F:histone H3K4 trimethyltransferase activity"/>
    <property type="evidence" value="ECO:0007669"/>
    <property type="project" value="UniProtKB-EC"/>
</dbReference>
<dbReference type="InterPro" id="IPR003616">
    <property type="entry name" value="Post-SET_dom"/>
</dbReference>
<keyword evidence="6" id="KW-0156">Chromatin regulator</keyword>
<evidence type="ECO:0000259" key="14">
    <source>
        <dbReference type="PROSITE" id="PS50280"/>
    </source>
</evidence>
<evidence type="ECO:0000256" key="13">
    <source>
        <dbReference type="ARBA" id="ARBA00049129"/>
    </source>
</evidence>
<evidence type="ECO:0000256" key="12">
    <source>
        <dbReference type="ARBA" id="ARBA00047583"/>
    </source>
</evidence>
<evidence type="ECO:0000313" key="16">
    <source>
        <dbReference type="EMBL" id="RKP26139.1"/>
    </source>
</evidence>
<keyword evidence="4" id="KW-0808">Transferase</keyword>
<evidence type="ECO:0000256" key="7">
    <source>
        <dbReference type="ARBA" id="ARBA00022884"/>
    </source>
</evidence>
<comment type="subcellular location">
    <subcellularLocation>
        <location evidence="1">Nucleus</location>
    </subcellularLocation>
</comment>
<evidence type="ECO:0000256" key="2">
    <source>
        <dbReference type="ARBA" id="ARBA00012182"/>
    </source>
</evidence>
<organism evidence="16 17">
    <name type="scientific">Syncephalis pseudoplumigaleata</name>
    <dbReference type="NCBI Taxonomy" id="1712513"/>
    <lineage>
        <taxon>Eukaryota</taxon>
        <taxon>Fungi</taxon>
        <taxon>Fungi incertae sedis</taxon>
        <taxon>Zoopagomycota</taxon>
        <taxon>Zoopagomycotina</taxon>
        <taxon>Zoopagomycetes</taxon>
        <taxon>Zoopagales</taxon>
        <taxon>Piptocephalidaceae</taxon>
        <taxon>Syncephalis</taxon>
    </lineage>
</organism>
<dbReference type="GO" id="GO:0048188">
    <property type="term" value="C:Set1C/COMPASS complex"/>
    <property type="evidence" value="ECO:0007669"/>
    <property type="project" value="InterPro"/>
</dbReference>
<dbReference type="OrthoDB" id="308383at2759"/>
<protein>
    <recommendedName>
        <fullName evidence="2">[histone H3]-lysine(4) N-trimethyltransferase</fullName>
        <ecNumber evidence="2">2.1.1.354</ecNumber>
    </recommendedName>
</protein>
<feature type="domain" description="Post-SET" evidence="15">
    <location>
        <begin position="173"/>
        <end position="189"/>
    </location>
</feature>
<evidence type="ECO:0000256" key="8">
    <source>
        <dbReference type="ARBA" id="ARBA00023015"/>
    </source>
</evidence>
<proteinExistence type="predicted"/>
<keyword evidence="3" id="KW-0489">Methyltransferase</keyword>
<dbReference type="SMART" id="SM00508">
    <property type="entry name" value="PostSET"/>
    <property type="match status" value="1"/>
</dbReference>
<dbReference type="Gene3D" id="2.170.270.10">
    <property type="entry name" value="SET domain"/>
    <property type="match status" value="1"/>
</dbReference>
<keyword evidence="8" id="KW-0805">Transcription regulation</keyword>
<dbReference type="PANTHER" id="PTHR45814">
    <property type="entry name" value="HISTONE-LYSINE N-METHYLTRANSFERASE SETD1"/>
    <property type="match status" value="1"/>
</dbReference>
<dbReference type="SMART" id="SM00317">
    <property type="entry name" value="SET"/>
    <property type="match status" value="1"/>
</dbReference>
<dbReference type="InterPro" id="IPR044570">
    <property type="entry name" value="Set1-like"/>
</dbReference>
<feature type="domain" description="SET" evidence="14">
    <location>
        <begin position="50"/>
        <end position="167"/>
    </location>
</feature>
<dbReference type="PANTHER" id="PTHR45814:SF2">
    <property type="entry name" value="HISTONE-LYSINE N-METHYLTRANSFERASE SETD1"/>
    <property type="match status" value="1"/>
</dbReference>
<comment type="catalytic activity">
    <reaction evidence="11">
        <text>L-lysyl(4)-[histone H3] + 3 S-adenosyl-L-methionine = N(6),N(6),N(6)-trimethyl-L-lysyl(4)-[histone H3] + 3 S-adenosyl-L-homocysteine + 3 H(+)</text>
        <dbReference type="Rhea" id="RHEA:60260"/>
        <dbReference type="Rhea" id="RHEA-COMP:15537"/>
        <dbReference type="Rhea" id="RHEA-COMP:15547"/>
        <dbReference type="ChEBI" id="CHEBI:15378"/>
        <dbReference type="ChEBI" id="CHEBI:29969"/>
        <dbReference type="ChEBI" id="CHEBI:57856"/>
        <dbReference type="ChEBI" id="CHEBI:59789"/>
        <dbReference type="ChEBI" id="CHEBI:61961"/>
        <dbReference type="EC" id="2.1.1.354"/>
    </reaction>
</comment>
<keyword evidence="5" id="KW-0949">S-adenosyl-L-methionine</keyword>
<name>A0A4V1J1T1_9FUNG</name>
<dbReference type="EC" id="2.1.1.354" evidence="2"/>
<dbReference type="InterPro" id="IPR037841">
    <property type="entry name" value="SET_SETD1A/B"/>
</dbReference>
<evidence type="ECO:0000256" key="1">
    <source>
        <dbReference type="ARBA" id="ARBA00004123"/>
    </source>
</evidence>
<dbReference type="Pfam" id="PF00856">
    <property type="entry name" value="SET"/>
    <property type="match status" value="1"/>
</dbReference>
<evidence type="ECO:0000256" key="11">
    <source>
        <dbReference type="ARBA" id="ARBA00047571"/>
    </source>
</evidence>
<sequence length="189" mass="21645">MARLTSRLNRANHRQWMVGMDAHRRGAQTAALPTGDSDIFKFNQLRVRKKQLRFARSSIHAWGLFAMERIEAKEMVIEYIGEVIRQKVADHREKMYEKSGIGSSYLFRIDDDTVIDATKAGNVARFINHCCTPNCIARIITVDGEKKIVIYAKQDIEEGEEITYDYKFPIEVDKIPCLCGSPMCRGTLN</sequence>
<evidence type="ECO:0000256" key="6">
    <source>
        <dbReference type="ARBA" id="ARBA00022853"/>
    </source>
</evidence>
<keyword evidence="9" id="KW-0804">Transcription</keyword>
<evidence type="ECO:0000313" key="17">
    <source>
        <dbReference type="Proteomes" id="UP000278143"/>
    </source>
</evidence>
<evidence type="ECO:0000256" key="3">
    <source>
        <dbReference type="ARBA" id="ARBA00022603"/>
    </source>
</evidence>
<dbReference type="InterPro" id="IPR046341">
    <property type="entry name" value="SET_dom_sf"/>
</dbReference>
<accession>A0A4V1J1T1</accession>
<dbReference type="SUPFAM" id="SSF82199">
    <property type="entry name" value="SET domain"/>
    <property type="match status" value="1"/>
</dbReference>
<dbReference type="GO" id="GO:0032259">
    <property type="term" value="P:methylation"/>
    <property type="evidence" value="ECO:0007669"/>
    <property type="project" value="UniProtKB-KW"/>
</dbReference>